<evidence type="ECO:0000313" key="1">
    <source>
        <dbReference type="EMBL" id="KAK4464063.1"/>
    </source>
</evidence>
<proteinExistence type="predicted"/>
<evidence type="ECO:0000313" key="2">
    <source>
        <dbReference type="Proteomes" id="UP001321749"/>
    </source>
</evidence>
<accession>A0AAV9HUM6</accession>
<gene>
    <name evidence="1" type="ORF">QBC42DRAFT_172074</name>
</gene>
<comment type="caution">
    <text evidence="1">The sequence shown here is derived from an EMBL/GenBank/DDBJ whole genome shotgun (WGS) entry which is preliminary data.</text>
</comment>
<reference evidence="1" key="1">
    <citation type="journal article" date="2023" name="Mol. Phylogenet. Evol.">
        <title>Genome-scale phylogeny and comparative genomics of the fungal order Sordariales.</title>
        <authorList>
            <person name="Hensen N."/>
            <person name="Bonometti L."/>
            <person name="Westerberg I."/>
            <person name="Brannstrom I.O."/>
            <person name="Guillou S."/>
            <person name="Cros-Aarteil S."/>
            <person name="Calhoun S."/>
            <person name="Haridas S."/>
            <person name="Kuo A."/>
            <person name="Mondo S."/>
            <person name="Pangilinan J."/>
            <person name="Riley R."/>
            <person name="LaButti K."/>
            <person name="Andreopoulos B."/>
            <person name="Lipzen A."/>
            <person name="Chen C."/>
            <person name="Yan M."/>
            <person name="Daum C."/>
            <person name="Ng V."/>
            <person name="Clum A."/>
            <person name="Steindorff A."/>
            <person name="Ohm R.A."/>
            <person name="Martin F."/>
            <person name="Silar P."/>
            <person name="Natvig D.O."/>
            <person name="Lalanne C."/>
            <person name="Gautier V."/>
            <person name="Ament-Velasquez S.L."/>
            <person name="Kruys A."/>
            <person name="Hutchinson M.I."/>
            <person name="Powell A.J."/>
            <person name="Barry K."/>
            <person name="Miller A.N."/>
            <person name="Grigoriev I.V."/>
            <person name="Debuchy R."/>
            <person name="Gladieux P."/>
            <person name="Hiltunen Thoren M."/>
            <person name="Johannesson H."/>
        </authorList>
    </citation>
    <scope>NUCLEOTIDE SEQUENCE</scope>
    <source>
        <strain evidence="1">PSN324</strain>
    </source>
</reference>
<evidence type="ECO:0008006" key="3">
    <source>
        <dbReference type="Google" id="ProtNLM"/>
    </source>
</evidence>
<name>A0AAV9HUM6_9PEZI</name>
<sequence length="265" mass="29927">MTPDYEVKFLLNSSLILSPGTTVPTDALLSAFSVEDSIKLYVQYVDTPAKDMYAAGWSPRIRNKEGKKGWELTYKKRYPVDDDGNNIPAEITDALLIAMQDGFDDSHPKYEAEIDWGLEKKTLSISRKHQVKEDDISKSDMTMPDVDQSRDVLRDEAPDKFNDWSSDGWGKDLLKTAILYGPVFATRYEGSWDGVDVDIEVWPIKKARGSDEMENIVEASFTVDEEADAASKQQSLRAFLQDKGWFVAQDSLKTQLVMDRYGPSS</sequence>
<dbReference type="Proteomes" id="UP001321749">
    <property type="component" value="Unassembled WGS sequence"/>
</dbReference>
<protein>
    <recommendedName>
        <fullName evidence="3">CYTH domain-containing protein</fullName>
    </recommendedName>
</protein>
<organism evidence="1 2">
    <name type="scientific">Cladorrhinum samala</name>
    <dbReference type="NCBI Taxonomy" id="585594"/>
    <lineage>
        <taxon>Eukaryota</taxon>
        <taxon>Fungi</taxon>
        <taxon>Dikarya</taxon>
        <taxon>Ascomycota</taxon>
        <taxon>Pezizomycotina</taxon>
        <taxon>Sordariomycetes</taxon>
        <taxon>Sordariomycetidae</taxon>
        <taxon>Sordariales</taxon>
        <taxon>Podosporaceae</taxon>
        <taxon>Cladorrhinum</taxon>
    </lineage>
</organism>
<dbReference type="Gene3D" id="2.40.320.10">
    <property type="entry name" value="Hypothetical Protein Pfu-838710-001"/>
    <property type="match status" value="1"/>
</dbReference>
<dbReference type="EMBL" id="MU864952">
    <property type="protein sequence ID" value="KAK4464063.1"/>
    <property type="molecule type" value="Genomic_DNA"/>
</dbReference>
<keyword evidence="2" id="KW-1185">Reference proteome</keyword>
<dbReference type="AlphaFoldDB" id="A0AAV9HUM6"/>
<reference evidence="1" key="2">
    <citation type="submission" date="2023-06" db="EMBL/GenBank/DDBJ databases">
        <authorList>
            <consortium name="Lawrence Berkeley National Laboratory"/>
            <person name="Mondo S.J."/>
            <person name="Hensen N."/>
            <person name="Bonometti L."/>
            <person name="Westerberg I."/>
            <person name="Brannstrom I.O."/>
            <person name="Guillou S."/>
            <person name="Cros-Aarteil S."/>
            <person name="Calhoun S."/>
            <person name="Haridas S."/>
            <person name="Kuo A."/>
            <person name="Pangilinan J."/>
            <person name="Riley R."/>
            <person name="Labutti K."/>
            <person name="Andreopoulos B."/>
            <person name="Lipzen A."/>
            <person name="Chen C."/>
            <person name="Yanf M."/>
            <person name="Daum C."/>
            <person name="Ng V."/>
            <person name="Clum A."/>
            <person name="Steindorff A."/>
            <person name="Ohm R."/>
            <person name="Martin F."/>
            <person name="Silar P."/>
            <person name="Natvig D."/>
            <person name="Lalanne C."/>
            <person name="Gautier V."/>
            <person name="Ament-Velasquez S.L."/>
            <person name="Kruys A."/>
            <person name="Hutchinson M.I."/>
            <person name="Powell A.J."/>
            <person name="Barry K."/>
            <person name="Miller A.N."/>
            <person name="Grigoriev I.V."/>
            <person name="Debuchy R."/>
            <person name="Gladieux P."/>
            <person name="Thoren M.H."/>
            <person name="Johannesson H."/>
        </authorList>
    </citation>
    <scope>NUCLEOTIDE SEQUENCE</scope>
    <source>
        <strain evidence="1">PSN324</strain>
    </source>
</reference>